<keyword evidence="2" id="KW-0812">Transmembrane</keyword>
<sequence>MVFNPTSPIRIFGRESANQSLPATTWREVAAAEVPTTMSPAQIPRAPSPLRIGSGWRDGMTRIMRPSQPSRDGQQHTAPEISRWSKTTTDTEVSEAPREALTKKMNVLKKRIRQNRQSKDTTKSSPVDPAYDPVGKKFLPTAVPGSRGPQTFYDSSSDDSSEAEPIIHRASSVRVARPQIVEHSNGSGGSVPKLYSPPSSSTNQEAAEEAEQPTAEAEAAVTGGPNDALKALQGQDGDNVPVTALPQIPAEQDATLKQTILEWPDTPSKLEALDTLPTPMGGFGSLHMPRTATGTTSSSGTYVATPSVKIDGLRSNPPTEGDKKLSRAISAPVRNSAGRRVMIRPSDLVINRNSNNHKLFRESIVSTPYPARKNSIGDNNVPAPAQVNKLSSPKNKSLRRARPLHKDENVGTETKSGEKSSKGTGAPEIPLSTKPTITPALASARSKSDRFPSPVAPEVLVLHLRLARHPSARVQIEIEVDDKTTFDDEQLFTLIRASYNKQLLGVVRRVFSARSLSHASLSTKDADLTLAPSYLHGSTSAAGEIDGTDFIKHLLHPRCGRRRKMWLLWLRNMQYHESSLAMSGRSRRMAMSMASGNATGSPDSPSLSPVFSFVQTAQSSHSRSGSESSPVSASAGPPTTGSSIRIPRMPFQPFRSTRSRGSWGTGASGPPAVYLHYRFSMWKIVGMLLLTFFLAIFTATMWILFGVPGRNAGQGNGKTVIGGEPYTLSWKRDAQSRVGVGLVMGIVVLGLGLVSEAVWVWASWVLV</sequence>
<feature type="region of interest" description="Disordered" evidence="1">
    <location>
        <begin position="308"/>
        <end position="327"/>
    </location>
</feature>
<feature type="compositionally biased region" description="Basic residues" evidence="1">
    <location>
        <begin position="106"/>
        <end position="116"/>
    </location>
</feature>
<feature type="compositionally biased region" description="Polar residues" evidence="1">
    <location>
        <begin position="67"/>
        <end position="77"/>
    </location>
</feature>
<feature type="transmembrane region" description="Helical" evidence="2">
    <location>
        <begin position="738"/>
        <end position="762"/>
    </location>
</feature>
<keyword evidence="2" id="KW-0472">Membrane</keyword>
<dbReference type="AlphaFoldDB" id="A0AAN6IJ72"/>
<feature type="region of interest" description="Disordered" evidence="1">
    <location>
        <begin position="62"/>
        <end position="221"/>
    </location>
</feature>
<keyword evidence="4" id="KW-1185">Reference proteome</keyword>
<feature type="region of interest" description="Disordered" evidence="1">
    <location>
        <begin position="619"/>
        <end position="648"/>
    </location>
</feature>
<name>A0AAN6IJ72_9EURO</name>
<proteinExistence type="predicted"/>
<keyword evidence="2" id="KW-1133">Transmembrane helix</keyword>
<feature type="region of interest" description="Disordered" evidence="1">
    <location>
        <begin position="369"/>
        <end position="434"/>
    </location>
</feature>
<feature type="compositionally biased region" description="Basic and acidic residues" evidence="1">
    <location>
        <begin position="404"/>
        <end position="421"/>
    </location>
</feature>
<reference evidence="3" key="1">
    <citation type="journal article" date="2022" name="bioRxiv">
        <title>Deciphering the potential niche of two novel black yeast fungi from a biological soil crust based on their genomes, phenotypes, and melanin regulation.</title>
        <authorList>
            <consortium name="DOE Joint Genome Institute"/>
            <person name="Carr E.C."/>
            <person name="Barton Q."/>
            <person name="Grambo S."/>
            <person name="Sullivan M."/>
            <person name="Renfro C.M."/>
            <person name="Kuo A."/>
            <person name="Pangilinan J."/>
            <person name="Lipzen A."/>
            <person name="Keymanesh K."/>
            <person name="Savage E."/>
            <person name="Barry K."/>
            <person name="Grigoriev I.V."/>
            <person name="Riekhof W.R."/>
            <person name="Harris S.S."/>
        </authorList>
    </citation>
    <scope>NUCLEOTIDE SEQUENCE</scope>
    <source>
        <strain evidence="3">JF 03-4F</strain>
    </source>
</reference>
<dbReference type="Proteomes" id="UP001203852">
    <property type="component" value="Unassembled WGS sequence"/>
</dbReference>
<comment type="caution">
    <text evidence="3">The sequence shown here is derived from an EMBL/GenBank/DDBJ whole genome shotgun (WGS) entry which is preliminary data.</text>
</comment>
<accession>A0AAN6IJ72</accession>
<evidence type="ECO:0000256" key="1">
    <source>
        <dbReference type="SAM" id="MobiDB-lite"/>
    </source>
</evidence>
<gene>
    <name evidence="3" type="ORF">EDD36DRAFT_157448</name>
</gene>
<protein>
    <submittedName>
        <fullName evidence="3">Uncharacterized protein</fullName>
    </submittedName>
</protein>
<feature type="compositionally biased region" description="Low complexity" evidence="1">
    <location>
        <begin position="619"/>
        <end position="634"/>
    </location>
</feature>
<feature type="transmembrane region" description="Helical" evidence="2">
    <location>
        <begin position="681"/>
        <end position="705"/>
    </location>
</feature>
<evidence type="ECO:0000313" key="3">
    <source>
        <dbReference type="EMBL" id="KAI1617199.1"/>
    </source>
</evidence>
<dbReference type="EMBL" id="MU404351">
    <property type="protein sequence ID" value="KAI1617199.1"/>
    <property type="molecule type" value="Genomic_DNA"/>
</dbReference>
<evidence type="ECO:0000256" key="2">
    <source>
        <dbReference type="SAM" id="Phobius"/>
    </source>
</evidence>
<organism evidence="3 4">
    <name type="scientific">Exophiala viscosa</name>
    <dbReference type="NCBI Taxonomy" id="2486360"/>
    <lineage>
        <taxon>Eukaryota</taxon>
        <taxon>Fungi</taxon>
        <taxon>Dikarya</taxon>
        <taxon>Ascomycota</taxon>
        <taxon>Pezizomycotina</taxon>
        <taxon>Eurotiomycetes</taxon>
        <taxon>Chaetothyriomycetidae</taxon>
        <taxon>Chaetothyriales</taxon>
        <taxon>Herpotrichiellaceae</taxon>
        <taxon>Exophiala</taxon>
    </lineage>
</organism>
<evidence type="ECO:0000313" key="4">
    <source>
        <dbReference type="Proteomes" id="UP001203852"/>
    </source>
</evidence>